<proteinExistence type="predicted"/>
<keyword evidence="2 8" id="KW-0489">Methyltransferase</keyword>
<dbReference type="PANTHER" id="PTHR23245">
    <property type="entry name" value="TRNA METHYLTRANSFERASE"/>
    <property type="match status" value="1"/>
</dbReference>
<name>A0A939C6B1_9ARCH</name>
<dbReference type="GO" id="GO:0002939">
    <property type="term" value="P:tRNA N1-guanine methylation"/>
    <property type="evidence" value="ECO:0007669"/>
    <property type="project" value="TreeGrafter"/>
</dbReference>
<evidence type="ECO:0000256" key="6">
    <source>
        <dbReference type="SAM" id="Coils"/>
    </source>
</evidence>
<evidence type="ECO:0000259" key="7">
    <source>
        <dbReference type="PROSITE" id="PS51684"/>
    </source>
</evidence>
<evidence type="ECO:0000256" key="3">
    <source>
        <dbReference type="ARBA" id="ARBA00022679"/>
    </source>
</evidence>
<dbReference type="InterPro" id="IPR029063">
    <property type="entry name" value="SAM-dependent_MTases_sf"/>
</dbReference>
<evidence type="ECO:0000256" key="5">
    <source>
        <dbReference type="ARBA" id="ARBA00022694"/>
    </source>
</evidence>
<dbReference type="InterPro" id="IPR030382">
    <property type="entry name" value="MeTrfase_TRM5/TYW2"/>
</dbReference>
<dbReference type="EMBL" id="JAFGDB010000035">
    <property type="protein sequence ID" value="MBN2067248.1"/>
    <property type="molecule type" value="Genomic_DNA"/>
</dbReference>
<comment type="caution">
    <text evidence="8">The sequence shown here is derived from an EMBL/GenBank/DDBJ whole genome shotgun (WGS) entry which is preliminary data.</text>
</comment>
<dbReference type="PANTHER" id="PTHR23245:SF36">
    <property type="entry name" value="TRNA (GUANINE(37)-N1)-METHYLTRANSFERASE"/>
    <property type="match status" value="1"/>
</dbReference>
<evidence type="ECO:0000256" key="1">
    <source>
        <dbReference type="ARBA" id="ARBA00022490"/>
    </source>
</evidence>
<feature type="domain" description="SAM-dependent methyltransferase TRM5/TYW2-type" evidence="7">
    <location>
        <begin position="30"/>
        <end position="284"/>
    </location>
</feature>
<evidence type="ECO:0000313" key="9">
    <source>
        <dbReference type="Proteomes" id="UP000809243"/>
    </source>
</evidence>
<reference evidence="8" key="1">
    <citation type="submission" date="2021-01" db="EMBL/GenBank/DDBJ databases">
        <title>Active Sulfur Cycling in an Early Earth Analoge.</title>
        <authorList>
            <person name="Hahn C.R."/>
            <person name="Youssef N.H."/>
            <person name="Elshahed M."/>
        </authorList>
    </citation>
    <scope>NUCLEOTIDE SEQUENCE</scope>
    <source>
        <strain evidence="8">Zod_Metabat.1151</strain>
    </source>
</reference>
<dbReference type="Pfam" id="PF25133">
    <property type="entry name" value="TYW2_N_2"/>
    <property type="match status" value="1"/>
</dbReference>
<keyword evidence="5" id="KW-0819">tRNA processing</keyword>
<gene>
    <name evidence="8" type="ORF">JW744_02160</name>
</gene>
<keyword evidence="1" id="KW-0963">Cytoplasm</keyword>
<dbReference type="Gene3D" id="3.30.300.110">
    <property type="entry name" value="Met-10+ protein-like domains"/>
    <property type="match status" value="1"/>
</dbReference>
<keyword evidence="4" id="KW-0949">S-adenosyl-L-methionine</keyword>
<keyword evidence="3" id="KW-0808">Transferase</keyword>
<accession>A0A939C6B1</accession>
<dbReference type="AlphaFoldDB" id="A0A939C6B1"/>
<dbReference type="Gene3D" id="3.40.50.150">
    <property type="entry name" value="Vaccinia Virus protein VP39"/>
    <property type="match status" value="1"/>
</dbReference>
<protein>
    <submittedName>
        <fullName evidence="8">Class I SAM-dependent methyltransferase family protein</fullName>
    </submittedName>
</protein>
<dbReference type="GO" id="GO:0008175">
    <property type="term" value="F:tRNA methyltransferase activity"/>
    <property type="evidence" value="ECO:0007669"/>
    <property type="project" value="TreeGrafter"/>
</dbReference>
<evidence type="ECO:0000256" key="2">
    <source>
        <dbReference type="ARBA" id="ARBA00022603"/>
    </source>
</evidence>
<dbReference type="Pfam" id="PF02475">
    <property type="entry name" value="TRM5-TYW2_MTfase"/>
    <property type="match status" value="1"/>
</dbReference>
<sequence length="300" mass="33865">MSREKQPRNLKDTLEGKLSRKEMQHLITSFDSYGNIAVIQIPKGLGKKAKVIGEALLGINKQFKTVCMVTGEHQGKYRVQPVKVIAGEKNTVATYRESGCLFRFELGKVFFSPRLATERQRIAKLIKSGEVIAAFFAGVGPFPIVFARNSPMEKAYAIELNPNAFRAMQENITLNKCQKKVEAIKGDVKKQVHRIKGKCDRVAMPLPKEGGSFLKEAFAAIKPKGGTIHFYAFVEREKGLKETLEKIKNAAKAQKRRVRILRKEKVRSFSASKDQFVIDFRVLGKKMKQILEKAKPKNLK</sequence>
<dbReference type="Proteomes" id="UP000809243">
    <property type="component" value="Unassembled WGS sequence"/>
</dbReference>
<organism evidence="8 9">
    <name type="scientific">Candidatus Iainarchaeum sp</name>
    <dbReference type="NCBI Taxonomy" id="3101447"/>
    <lineage>
        <taxon>Archaea</taxon>
        <taxon>Candidatus Iainarchaeota</taxon>
        <taxon>Candidatus Iainarchaeia</taxon>
        <taxon>Candidatus Iainarchaeales</taxon>
        <taxon>Candidatus Iainarchaeaceae</taxon>
        <taxon>Candidatus Iainarchaeum</taxon>
    </lineage>
</organism>
<dbReference type="PROSITE" id="PS51684">
    <property type="entry name" value="SAM_MT_TRM5_TYW2"/>
    <property type="match status" value="1"/>
</dbReference>
<evidence type="ECO:0000313" key="8">
    <source>
        <dbReference type="EMBL" id="MBN2067248.1"/>
    </source>
</evidence>
<dbReference type="InterPro" id="IPR056744">
    <property type="entry name" value="TRM5/TYW2-like_N"/>
</dbReference>
<keyword evidence="6" id="KW-0175">Coiled coil</keyword>
<dbReference type="InterPro" id="IPR056743">
    <property type="entry name" value="TRM5-TYW2-like_MTfase"/>
</dbReference>
<evidence type="ECO:0000256" key="4">
    <source>
        <dbReference type="ARBA" id="ARBA00022691"/>
    </source>
</evidence>
<feature type="coiled-coil region" evidence="6">
    <location>
        <begin position="237"/>
        <end position="264"/>
    </location>
</feature>
<dbReference type="GO" id="GO:0005737">
    <property type="term" value="C:cytoplasm"/>
    <property type="evidence" value="ECO:0007669"/>
    <property type="project" value="TreeGrafter"/>
</dbReference>
<dbReference type="CDD" id="cd02440">
    <property type="entry name" value="AdoMet_MTases"/>
    <property type="match status" value="1"/>
</dbReference>
<dbReference type="SUPFAM" id="SSF53335">
    <property type="entry name" value="S-adenosyl-L-methionine-dependent methyltransferases"/>
    <property type="match status" value="1"/>
</dbReference>